<protein>
    <submittedName>
        <fullName evidence="10">Epoxyqueuosine reductase</fullName>
        <ecNumber evidence="10">1.1.-.-</ecNumber>
    </submittedName>
</protein>
<evidence type="ECO:0000256" key="5">
    <source>
        <dbReference type="ARBA" id="ARBA00022785"/>
    </source>
</evidence>
<feature type="domain" description="4Fe-4S ferredoxin-type" evidence="9">
    <location>
        <begin position="166"/>
        <end position="196"/>
    </location>
</feature>
<dbReference type="EC" id="1.1.-.-" evidence="10"/>
<dbReference type="PROSITE" id="PS51379">
    <property type="entry name" value="4FE4S_FER_2"/>
    <property type="match status" value="1"/>
</dbReference>
<evidence type="ECO:0000256" key="2">
    <source>
        <dbReference type="ARBA" id="ARBA00022490"/>
    </source>
</evidence>
<evidence type="ECO:0000256" key="8">
    <source>
        <dbReference type="ARBA" id="ARBA00023014"/>
    </source>
</evidence>
<dbReference type="PROSITE" id="PS00198">
    <property type="entry name" value="4FE4S_FER_1"/>
    <property type="match status" value="1"/>
</dbReference>
<keyword evidence="1" id="KW-0004">4Fe-4S</keyword>
<evidence type="ECO:0000313" key="11">
    <source>
        <dbReference type="Proteomes" id="UP000052015"/>
    </source>
</evidence>
<dbReference type="Proteomes" id="UP000052015">
    <property type="component" value="Unassembled WGS sequence"/>
</dbReference>
<evidence type="ECO:0000313" key="10">
    <source>
        <dbReference type="EMBL" id="KRQ88000.1"/>
    </source>
</evidence>
<sequence length="330" mass="38129">MAKEKLISFARKIGIDYIGFSDINFSDNFVERLVEKRNNGHLSGFEEFDVIKRIDVKSLLKDAKTFISIAIPYKTIDIDYSKPYFSKSSMGIDYHKVVSKKLELIKNYLMDEFGANSVYYCDTGALHDREIAKKCGIGFYGKNTNIYTEKYGSYVFLGELITDMYIEPDIEKLSKCGECDICIKACPVGAIEKPYYVNSQKCLSYVTQKKELLTENEMNSMGLRIYGCDICQDACPFNKSIGISNIIDFLPNDWNININIEKFLTMSNKEFKETYGKISGGWRGKKILQRNLIIALGNSKRGEYKELIKKYMNDEYLNFYAKYFLKRLEE</sequence>
<keyword evidence="7" id="KW-0408">Iron</keyword>
<dbReference type="GO" id="GO:0046872">
    <property type="term" value="F:metal ion binding"/>
    <property type="evidence" value="ECO:0007669"/>
    <property type="project" value="UniProtKB-KW"/>
</dbReference>
<dbReference type="STRING" id="908809.ABG79_00165"/>
<dbReference type="EMBL" id="LKHP01000001">
    <property type="protein sequence ID" value="KRQ88000.1"/>
    <property type="molecule type" value="Genomic_DNA"/>
</dbReference>
<comment type="caution">
    <text evidence="10">The sequence shown here is derived from an EMBL/GenBank/DDBJ whole genome shotgun (WGS) entry which is preliminary data.</text>
</comment>
<dbReference type="PANTHER" id="PTHR30002:SF4">
    <property type="entry name" value="EPOXYQUEUOSINE REDUCTASE"/>
    <property type="match status" value="1"/>
</dbReference>
<dbReference type="Gene3D" id="3.30.70.20">
    <property type="match status" value="1"/>
</dbReference>
<keyword evidence="5" id="KW-0671">Queuosine biosynthesis</keyword>
<evidence type="ECO:0000259" key="9">
    <source>
        <dbReference type="PROSITE" id="PS51379"/>
    </source>
</evidence>
<keyword evidence="6 10" id="KW-0560">Oxidoreductase</keyword>
<name>A0A0R3JWP5_CALMK</name>
<dbReference type="AlphaFoldDB" id="A0A0R3JWP5"/>
<evidence type="ECO:0000256" key="7">
    <source>
        <dbReference type="ARBA" id="ARBA00023004"/>
    </source>
</evidence>
<dbReference type="GO" id="GO:0051539">
    <property type="term" value="F:4 iron, 4 sulfur cluster binding"/>
    <property type="evidence" value="ECO:0007669"/>
    <property type="project" value="UniProtKB-KW"/>
</dbReference>
<evidence type="ECO:0000256" key="3">
    <source>
        <dbReference type="ARBA" id="ARBA00022694"/>
    </source>
</evidence>
<dbReference type="SUPFAM" id="SSF54862">
    <property type="entry name" value="4Fe-4S ferredoxins"/>
    <property type="match status" value="1"/>
</dbReference>
<evidence type="ECO:0000256" key="1">
    <source>
        <dbReference type="ARBA" id="ARBA00022485"/>
    </source>
</evidence>
<evidence type="ECO:0000256" key="4">
    <source>
        <dbReference type="ARBA" id="ARBA00022723"/>
    </source>
</evidence>
<accession>A0A0R3JWP5</accession>
<dbReference type="Pfam" id="PF08331">
    <property type="entry name" value="QueG_DUF1730"/>
    <property type="match status" value="1"/>
</dbReference>
<dbReference type="InterPro" id="IPR017900">
    <property type="entry name" value="4Fe4S_Fe_S_CS"/>
</dbReference>
<evidence type="ECO:0000256" key="6">
    <source>
        <dbReference type="ARBA" id="ARBA00023002"/>
    </source>
</evidence>
<reference evidence="10 11" key="1">
    <citation type="submission" date="2015-09" db="EMBL/GenBank/DDBJ databases">
        <title>Draft genome sequence of a Caloramator mitchellensis, a moderate thermophile from the Great Artesian Basin of Australia.</title>
        <authorList>
            <person name="Patel B.K."/>
        </authorList>
    </citation>
    <scope>NUCLEOTIDE SEQUENCE [LARGE SCALE GENOMIC DNA]</scope>
    <source>
        <strain evidence="10 11">VF08</strain>
    </source>
</reference>
<gene>
    <name evidence="10" type="primary">queG</name>
    <name evidence="10" type="ORF">ABG79_00165</name>
</gene>
<dbReference type="GO" id="GO:0052693">
    <property type="term" value="F:epoxyqueuosine reductase activity"/>
    <property type="evidence" value="ECO:0007669"/>
    <property type="project" value="TreeGrafter"/>
</dbReference>
<dbReference type="InterPro" id="IPR004453">
    <property type="entry name" value="QueG"/>
</dbReference>
<dbReference type="OrthoDB" id="9784571at2"/>
<keyword evidence="2" id="KW-0963">Cytoplasm</keyword>
<keyword evidence="4" id="KW-0479">Metal-binding</keyword>
<dbReference type="NCBIfam" id="TIGR00276">
    <property type="entry name" value="tRNA epoxyqueuosine(34) reductase QueG"/>
    <property type="match status" value="1"/>
</dbReference>
<organism evidence="10 11">
    <name type="scientific">Caloramator mitchellensis</name>
    <dbReference type="NCBI Taxonomy" id="908809"/>
    <lineage>
        <taxon>Bacteria</taxon>
        <taxon>Bacillati</taxon>
        <taxon>Bacillota</taxon>
        <taxon>Clostridia</taxon>
        <taxon>Eubacteriales</taxon>
        <taxon>Clostridiaceae</taxon>
        <taxon>Caloramator</taxon>
    </lineage>
</organism>
<dbReference type="InterPro" id="IPR013542">
    <property type="entry name" value="QueG_DUF1730"/>
</dbReference>
<keyword evidence="11" id="KW-1185">Reference proteome</keyword>
<dbReference type="InterPro" id="IPR017896">
    <property type="entry name" value="4Fe4S_Fe-S-bd"/>
</dbReference>
<dbReference type="PANTHER" id="PTHR30002">
    <property type="entry name" value="EPOXYQUEUOSINE REDUCTASE"/>
    <property type="match status" value="1"/>
</dbReference>
<dbReference type="Pfam" id="PF13484">
    <property type="entry name" value="Fer4_16"/>
    <property type="match status" value="1"/>
</dbReference>
<dbReference type="RefSeq" id="WP_057976118.1">
    <property type="nucleotide sequence ID" value="NZ_LKHP01000001.1"/>
</dbReference>
<dbReference type="PATRIC" id="fig|908809.3.peg.167"/>
<dbReference type="GO" id="GO:0008616">
    <property type="term" value="P:tRNA queuosine(34) biosynthetic process"/>
    <property type="evidence" value="ECO:0007669"/>
    <property type="project" value="UniProtKB-KW"/>
</dbReference>
<keyword evidence="8" id="KW-0411">Iron-sulfur</keyword>
<proteinExistence type="predicted"/>
<keyword evidence="3" id="KW-0819">tRNA processing</keyword>